<dbReference type="EMBL" id="CP021455">
    <property type="protein sequence ID" value="ARU06129.1"/>
    <property type="molecule type" value="Genomic_DNA"/>
</dbReference>
<reference evidence="1 2" key="1">
    <citation type="submission" date="2017-05" db="EMBL/GenBank/DDBJ databases">
        <authorList>
            <person name="Song R."/>
            <person name="Chenine A.L."/>
            <person name="Ruprecht R.M."/>
        </authorList>
    </citation>
    <scope>NUCLEOTIDE SEQUENCE [LARGE SCALE GENOMIC DNA]</scope>
    <source>
        <strain evidence="1 2">DSM 26136</strain>
    </source>
</reference>
<dbReference type="RefSeq" id="WP_087282966.1">
    <property type="nucleotide sequence ID" value="NZ_CP021455.1"/>
</dbReference>
<dbReference type="OrthoDB" id="8871616at2"/>
<organism evidence="1 2">
    <name type="scientific">Comamonas serinivorans</name>
    <dbReference type="NCBI Taxonomy" id="1082851"/>
    <lineage>
        <taxon>Bacteria</taxon>
        <taxon>Pseudomonadati</taxon>
        <taxon>Pseudomonadota</taxon>
        <taxon>Betaproteobacteria</taxon>
        <taxon>Burkholderiales</taxon>
        <taxon>Comamonadaceae</taxon>
        <taxon>Comamonas</taxon>
    </lineage>
</organism>
<evidence type="ECO:0000313" key="1">
    <source>
        <dbReference type="EMBL" id="ARU06129.1"/>
    </source>
</evidence>
<dbReference type="KEGG" id="cser:CCO03_16920"/>
<name>A0A1Y0ES42_9BURK</name>
<gene>
    <name evidence="1" type="ORF">CCO03_16920</name>
</gene>
<protein>
    <submittedName>
        <fullName evidence="1">Uncharacterized protein</fullName>
    </submittedName>
</protein>
<accession>A0A1Y0ES42</accession>
<sequence>MPIAITNFAGLQPRLKPRSFGASGAQVCRNLLPNAAEFRPMSGDEVIGTCPPGTLSLYRMLRDAQGVIRSGETDGWIASPEERQYVRGQVNDDATERTVVTRADGKAVPLMLTADGQERPLGVPAPLSVATSINEVSQFTREDATAWVSDELLPAVQAAVLECLDDQNGARRYAGGVPVAGAYSMRGMGTYASEPWMAKKAIAAAVATFANLNAYVVDGGIPVEVAPVWGALDATALRAKLSAIASPKEGEPAFSTEKLDALVYGLAGKFDAEGTTIKQWRDELDAAVEKLSAAVDNAGTAQATPDPRPVEPTKPTVREWVLVSGGDEGERARHPQWIQYDEDMVAWQAALREWEARQGSVSFTTTDFVTIISTAQRDAVRLSNAIEDYYFKLKGDIRATMSEWVDAGYANEMDVDDDRLIDSRYYIATYVTDRGEESAPCPPSELVEVDQNDSVTVTIPAPPAGRHITHWRLYRSSTGNGSAGWMLCDEMLISTPTYDDALKQSQLGYLCQSLTWLEPPVRLDSSSPATIKPPKGEDPYMRGAVGMANGITAAFLDNFVAFCEPYRPFAWPVQYQITTDTPIVGLGAFGQSLFVGTRAHPYIISGSHSASMSAVKLDEDQACVSARSIAQHANGILYASPDGICHASLGGVQVVTKAVFAREDWQALNPREMVGATHDGVYYFWTPAMGVFALDFETAKLGQVDLPAGALHKDYITDRLYVADAEGNIRRLFSGVAATGVYRSGVIQMPAQAPLAWLQVDGDQAPGLPVVVRWFADGAQRHEAVVTGVEPVRLPPGRWREHEVEVESAARVTRVVLVGSAKELQRV</sequence>
<proteinExistence type="predicted"/>
<evidence type="ECO:0000313" key="2">
    <source>
        <dbReference type="Proteomes" id="UP000196138"/>
    </source>
</evidence>
<dbReference type="Proteomes" id="UP000196138">
    <property type="component" value="Chromosome"/>
</dbReference>
<dbReference type="AlphaFoldDB" id="A0A1Y0ES42"/>
<keyword evidence="2" id="KW-1185">Reference proteome</keyword>